<evidence type="ECO:0000256" key="1">
    <source>
        <dbReference type="ARBA" id="ARBA00012513"/>
    </source>
</evidence>
<dbReference type="Gene3D" id="3.30.200.20">
    <property type="entry name" value="Phosphorylase Kinase, domain 1"/>
    <property type="match status" value="1"/>
</dbReference>
<evidence type="ECO:0000256" key="5">
    <source>
        <dbReference type="ARBA" id="ARBA00022777"/>
    </source>
</evidence>
<keyword evidence="2" id="KW-0723">Serine/threonine-protein kinase</keyword>
<dbReference type="Gene3D" id="1.10.510.10">
    <property type="entry name" value="Transferase(Phosphotransferase) domain 1"/>
    <property type="match status" value="1"/>
</dbReference>
<keyword evidence="5 8" id="KW-0418">Kinase</keyword>
<evidence type="ECO:0000313" key="9">
    <source>
        <dbReference type="Proteomes" id="UP000466517"/>
    </source>
</evidence>
<dbReference type="CDD" id="cd14014">
    <property type="entry name" value="STKc_PknB_like"/>
    <property type="match status" value="1"/>
</dbReference>
<evidence type="ECO:0000256" key="6">
    <source>
        <dbReference type="ARBA" id="ARBA00022840"/>
    </source>
</evidence>
<evidence type="ECO:0000313" key="8">
    <source>
        <dbReference type="EMBL" id="BBZ30082.1"/>
    </source>
</evidence>
<reference evidence="8 9" key="1">
    <citation type="journal article" date="2019" name="Emerg. Microbes Infect.">
        <title>Comprehensive subspecies identification of 175 nontuberculous mycobacteria species based on 7547 genomic profiles.</title>
        <authorList>
            <person name="Matsumoto Y."/>
            <person name="Kinjo T."/>
            <person name="Motooka D."/>
            <person name="Nabeya D."/>
            <person name="Jung N."/>
            <person name="Uechi K."/>
            <person name="Horii T."/>
            <person name="Iida T."/>
            <person name="Fujita J."/>
            <person name="Nakamura S."/>
        </authorList>
    </citation>
    <scope>NUCLEOTIDE SEQUENCE [LARGE SCALE GENOMIC DNA]</scope>
    <source>
        <strain evidence="8 9">JCM 13574</strain>
    </source>
</reference>
<dbReference type="PANTHER" id="PTHR43289">
    <property type="entry name" value="MITOGEN-ACTIVATED PROTEIN KINASE KINASE KINASE 20-RELATED"/>
    <property type="match status" value="1"/>
</dbReference>
<evidence type="ECO:0000256" key="2">
    <source>
        <dbReference type="ARBA" id="ARBA00022527"/>
    </source>
</evidence>
<keyword evidence="6" id="KW-0067">ATP-binding</keyword>
<dbReference type="PROSITE" id="PS00108">
    <property type="entry name" value="PROTEIN_KINASE_ST"/>
    <property type="match status" value="1"/>
</dbReference>
<dbReference type="InterPro" id="IPR008271">
    <property type="entry name" value="Ser/Thr_kinase_AS"/>
</dbReference>
<dbReference type="SUPFAM" id="SSF56112">
    <property type="entry name" value="Protein kinase-like (PK-like)"/>
    <property type="match status" value="1"/>
</dbReference>
<dbReference type="EMBL" id="AP022610">
    <property type="protein sequence ID" value="BBZ30082.1"/>
    <property type="molecule type" value="Genomic_DNA"/>
</dbReference>
<accession>A0A7I7XM10</accession>
<dbReference type="InterPro" id="IPR011009">
    <property type="entry name" value="Kinase-like_dom_sf"/>
</dbReference>
<proteinExistence type="predicted"/>
<organism evidence="8 9">
    <name type="scientific">Mycolicibacterium madagascariense</name>
    <dbReference type="NCBI Taxonomy" id="212765"/>
    <lineage>
        <taxon>Bacteria</taxon>
        <taxon>Bacillati</taxon>
        <taxon>Actinomycetota</taxon>
        <taxon>Actinomycetes</taxon>
        <taxon>Mycobacteriales</taxon>
        <taxon>Mycobacteriaceae</taxon>
        <taxon>Mycolicibacterium</taxon>
    </lineage>
</organism>
<gene>
    <name evidence="8" type="ORF">MMAD_43770</name>
</gene>
<dbReference type="GO" id="GO:0080090">
    <property type="term" value="P:regulation of primary metabolic process"/>
    <property type="evidence" value="ECO:0007669"/>
    <property type="project" value="UniProtKB-ARBA"/>
</dbReference>
<dbReference type="SMART" id="SM00220">
    <property type="entry name" value="S_TKc"/>
    <property type="match status" value="1"/>
</dbReference>
<keyword evidence="4" id="KW-0547">Nucleotide-binding</keyword>
<protein>
    <recommendedName>
        <fullName evidence="1">non-specific serine/threonine protein kinase</fullName>
        <ecNumber evidence="1">2.7.11.1</ecNumber>
    </recommendedName>
</protein>
<keyword evidence="9" id="KW-1185">Reference proteome</keyword>
<feature type="domain" description="Protein kinase" evidence="7">
    <location>
        <begin position="11"/>
        <end position="265"/>
    </location>
</feature>
<dbReference type="Proteomes" id="UP000466517">
    <property type="component" value="Chromosome"/>
</dbReference>
<keyword evidence="3" id="KW-0808">Transferase</keyword>
<sequence>MDTGERYFGDYAVESVAGRGGSATVYRAHHLSTPDRPVALKVLDDHHRDPAHLTRLRREFDFARRAAGPHVVTMYECGPDWLAMQYVAGGTVTVLTSRTDRLLALAQIAGALDRAHALGIVHCDVKPTNILVCEDFWDGGAVLTDFGIARAVTDQTDHRPAHVEASLPYVAPEVLRGQPPSPASDEYALACTVVELLTGAPPFTATTSMALVSAHLNRRVPQYSHRIEWIPRAFDSILAKAMAKTPELRYQSCSEFLALVARAIR</sequence>
<name>A0A7I7XM10_9MYCO</name>
<evidence type="ECO:0000256" key="3">
    <source>
        <dbReference type="ARBA" id="ARBA00022679"/>
    </source>
</evidence>
<dbReference type="KEGG" id="mmag:MMAD_43770"/>
<dbReference type="AlphaFoldDB" id="A0A7I7XM10"/>
<dbReference type="GO" id="GO:0004674">
    <property type="term" value="F:protein serine/threonine kinase activity"/>
    <property type="evidence" value="ECO:0007669"/>
    <property type="project" value="UniProtKB-KW"/>
</dbReference>
<dbReference type="EC" id="2.7.11.1" evidence="1"/>
<dbReference type="PROSITE" id="PS50011">
    <property type="entry name" value="PROTEIN_KINASE_DOM"/>
    <property type="match status" value="1"/>
</dbReference>
<dbReference type="RefSeq" id="WP_163741154.1">
    <property type="nucleotide sequence ID" value="NZ_AP022610.1"/>
</dbReference>
<dbReference type="PANTHER" id="PTHR43289:SF6">
    <property type="entry name" value="SERINE_THREONINE-PROTEIN KINASE NEKL-3"/>
    <property type="match status" value="1"/>
</dbReference>
<dbReference type="Pfam" id="PF00069">
    <property type="entry name" value="Pkinase"/>
    <property type="match status" value="1"/>
</dbReference>
<dbReference type="GO" id="GO:0005524">
    <property type="term" value="F:ATP binding"/>
    <property type="evidence" value="ECO:0007669"/>
    <property type="project" value="UniProtKB-KW"/>
</dbReference>
<evidence type="ECO:0000259" key="7">
    <source>
        <dbReference type="PROSITE" id="PS50011"/>
    </source>
</evidence>
<evidence type="ECO:0000256" key="4">
    <source>
        <dbReference type="ARBA" id="ARBA00022741"/>
    </source>
</evidence>
<dbReference type="InterPro" id="IPR000719">
    <property type="entry name" value="Prot_kinase_dom"/>
</dbReference>